<dbReference type="PANTHER" id="PTHR45831:SF2">
    <property type="entry name" value="LD24721P"/>
    <property type="match status" value="1"/>
</dbReference>
<dbReference type="InterPro" id="IPR032374">
    <property type="entry name" value="SGTA_dimer"/>
</dbReference>
<dbReference type="Pfam" id="PF16546">
    <property type="entry name" value="SGTA_dimer"/>
    <property type="match status" value="1"/>
</dbReference>
<dbReference type="SUPFAM" id="SSF48452">
    <property type="entry name" value="TPR-like"/>
    <property type="match status" value="1"/>
</dbReference>
<organism evidence="6 7">
    <name type="scientific">Ceratosolen solmsi marchali</name>
    <dbReference type="NCBI Taxonomy" id="326594"/>
    <lineage>
        <taxon>Eukaryota</taxon>
        <taxon>Metazoa</taxon>
        <taxon>Ecdysozoa</taxon>
        <taxon>Arthropoda</taxon>
        <taxon>Hexapoda</taxon>
        <taxon>Insecta</taxon>
        <taxon>Pterygota</taxon>
        <taxon>Neoptera</taxon>
        <taxon>Endopterygota</taxon>
        <taxon>Hymenoptera</taxon>
        <taxon>Apocrita</taxon>
        <taxon>Proctotrupomorpha</taxon>
        <taxon>Chalcidoidea</taxon>
        <taxon>Agaonidae</taxon>
        <taxon>Agaoninae</taxon>
        <taxon>Ceratosolen</taxon>
    </lineage>
</organism>
<evidence type="ECO:0000259" key="5">
    <source>
        <dbReference type="Pfam" id="PF16546"/>
    </source>
</evidence>
<keyword evidence="3 4" id="KW-0802">TPR repeat</keyword>
<evidence type="ECO:0000313" key="7">
    <source>
        <dbReference type="RefSeq" id="XP_011503786.1"/>
    </source>
</evidence>
<dbReference type="PROSITE" id="PS50293">
    <property type="entry name" value="TPR_REGION"/>
    <property type="match status" value="1"/>
</dbReference>
<dbReference type="InterPro" id="IPR019734">
    <property type="entry name" value="TPR_rpt"/>
</dbReference>
<dbReference type="RefSeq" id="XP_011503786.1">
    <property type="nucleotide sequence ID" value="XM_011505484.1"/>
</dbReference>
<dbReference type="Pfam" id="PF13414">
    <property type="entry name" value="TPR_11"/>
    <property type="match status" value="1"/>
</dbReference>
<dbReference type="GO" id="GO:0072380">
    <property type="term" value="C:TRC complex"/>
    <property type="evidence" value="ECO:0007669"/>
    <property type="project" value="TreeGrafter"/>
</dbReference>
<feature type="repeat" description="TPR" evidence="4">
    <location>
        <begin position="81"/>
        <end position="114"/>
    </location>
</feature>
<comment type="similarity">
    <text evidence="1">Belongs to the SGT family.</text>
</comment>
<evidence type="ECO:0000256" key="1">
    <source>
        <dbReference type="ARBA" id="ARBA00008175"/>
    </source>
</evidence>
<dbReference type="GO" id="GO:0006620">
    <property type="term" value="P:post-translational protein targeting to endoplasmic reticulum membrane"/>
    <property type="evidence" value="ECO:0007669"/>
    <property type="project" value="TreeGrafter"/>
</dbReference>
<dbReference type="AlphaFoldDB" id="A0AAJ6YT88"/>
<evidence type="ECO:0000256" key="2">
    <source>
        <dbReference type="ARBA" id="ARBA00022737"/>
    </source>
</evidence>
<feature type="domain" description="SGTA homodimerisation" evidence="5">
    <location>
        <begin position="4"/>
        <end position="52"/>
    </location>
</feature>
<dbReference type="CTD" id="35052"/>
<dbReference type="PANTHER" id="PTHR45831">
    <property type="entry name" value="LD24721P"/>
    <property type="match status" value="1"/>
</dbReference>
<dbReference type="SMART" id="SM00028">
    <property type="entry name" value="TPR"/>
    <property type="match status" value="3"/>
</dbReference>
<protein>
    <submittedName>
        <fullName evidence="7">Small glutamine-rich tetratricopeptide repeat-containing protein alpha</fullName>
    </submittedName>
</protein>
<dbReference type="Proteomes" id="UP000695007">
    <property type="component" value="Unplaced"/>
</dbReference>
<name>A0AAJ6YT88_9HYME</name>
<keyword evidence="2" id="KW-0677">Repeat</keyword>
<gene>
    <name evidence="7" type="primary">LOC105366888</name>
</gene>
<evidence type="ECO:0000256" key="4">
    <source>
        <dbReference type="PROSITE-ProRule" id="PRU00339"/>
    </source>
</evidence>
<dbReference type="Gene3D" id="1.25.40.10">
    <property type="entry name" value="Tetratricopeptide repeat domain"/>
    <property type="match status" value="1"/>
</dbReference>
<evidence type="ECO:0000256" key="3">
    <source>
        <dbReference type="ARBA" id="ARBA00022803"/>
    </source>
</evidence>
<evidence type="ECO:0000313" key="6">
    <source>
        <dbReference type="Proteomes" id="UP000695007"/>
    </source>
</evidence>
<sequence length="301" mass="33972">MIYKSLVSSIIKCLTQLLDQDDLTASSRESLEVSIQCLESAYDVQASDAASNFDILQIFKTTQFKSIEVTSETNAESKIEAEMHKNKGNQLMEIEKYHEALTNYTKAIELDSKNAIYYHNRALVYSKLGNHHQAIRDCHTAISIDPNYSKAYTRLGLAYSSLNKHKEAKEIYLKALELQPDNEYIKNSLRIVEEKLSEQINEPTEIRNTGSNILNMDINSLWTNPALTNMARQMLSDSTMQNMMTGLISGNIDQGASMDALIETGHQLAQQMLSTNPGLIESLRRQVNRNPSNPESTEKKD</sequence>
<feature type="repeat" description="TPR" evidence="4">
    <location>
        <begin position="149"/>
        <end position="182"/>
    </location>
</feature>
<dbReference type="Pfam" id="PF13181">
    <property type="entry name" value="TPR_8"/>
    <property type="match status" value="1"/>
</dbReference>
<dbReference type="InterPro" id="IPR011990">
    <property type="entry name" value="TPR-like_helical_dom_sf"/>
</dbReference>
<proteinExistence type="inferred from homology"/>
<dbReference type="KEGG" id="csol:105366888"/>
<dbReference type="Gene3D" id="1.20.5.420">
    <property type="entry name" value="Immunoglobulin FC, subunit C"/>
    <property type="match status" value="1"/>
</dbReference>
<dbReference type="PROSITE" id="PS50005">
    <property type="entry name" value="TPR"/>
    <property type="match status" value="3"/>
</dbReference>
<accession>A0AAJ6YT88</accession>
<feature type="repeat" description="TPR" evidence="4">
    <location>
        <begin position="115"/>
        <end position="148"/>
    </location>
</feature>
<dbReference type="GO" id="GO:0016020">
    <property type="term" value="C:membrane"/>
    <property type="evidence" value="ECO:0007669"/>
    <property type="project" value="TreeGrafter"/>
</dbReference>
<dbReference type="GeneID" id="105366888"/>
<reference evidence="7" key="1">
    <citation type="submission" date="2025-08" db="UniProtKB">
        <authorList>
            <consortium name="RefSeq"/>
        </authorList>
    </citation>
    <scope>IDENTIFICATION</scope>
</reference>
<keyword evidence="6" id="KW-1185">Reference proteome</keyword>
<dbReference type="GO" id="GO:0060090">
    <property type="term" value="F:molecular adaptor activity"/>
    <property type="evidence" value="ECO:0007669"/>
    <property type="project" value="TreeGrafter"/>
</dbReference>
<dbReference type="InterPro" id="IPR047150">
    <property type="entry name" value="SGT"/>
</dbReference>